<dbReference type="InterPro" id="IPR007712">
    <property type="entry name" value="RelE/ParE_toxin"/>
</dbReference>
<keyword evidence="1" id="KW-1277">Toxin-antitoxin system</keyword>
<sequence>MVKNDDSPAYAIAFYNKVKERSRSLSEFTERGRIVPEHDDKRVREIFIHRYRLIYEVFDREIVILTFIHGAQQYTKS</sequence>
<organism evidence="2 3">
    <name type="scientific">Natribacillus halophilus</name>
    <dbReference type="NCBI Taxonomy" id="549003"/>
    <lineage>
        <taxon>Bacteria</taxon>
        <taxon>Bacillati</taxon>
        <taxon>Bacillota</taxon>
        <taxon>Bacilli</taxon>
        <taxon>Bacillales</taxon>
        <taxon>Bacillaceae</taxon>
        <taxon>Natribacillus</taxon>
    </lineage>
</organism>
<dbReference type="AlphaFoldDB" id="A0A1G8J787"/>
<accession>A0A1G8J787</accession>
<dbReference type="RefSeq" id="WP_090395560.1">
    <property type="nucleotide sequence ID" value="NZ_FNEN01000001.1"/>
</dbReference>
<dbReference type="Pfam" id="PF05016">
    <property type="entry name" value="ParE_toxin"/>
    <property type="match status" value="1"/>
</dbReference>
<dbReference type="EMBL" id="FNEN01000001">
    <property type="protein sequence ID" value="SDI26857.1"/>
    <property type="molecule type" value="Genomic_DNA"/>
</dbReference>
<protein>
    <submittedName>
        <fullName evidence="2">ParE toxin of type II toxin-antitoxin system, parDE</fullName>
    </submittedName>
</protein>
<dbReference type="OrthoDB" id="5574284at2"/>
<reference evidence="2 3" key="1">
    <citation type="submission" date="2016-10" db="EMBL/GenBank/DDBJ databases">
        <authorList>
            <person name="de Groot N.N."/>
        </authorList>
    </citation>
    <scope>NUCLEOTIDE SEQUENCE [LARGE SCALE GENOMIC DNA]</scope>
    <source>
        <strain evidence="2 3">DSM 21771</strain>
    </source>
</reference>
<dbReference type="InterPro" id="IPR035093">
    <property type="entry name" value="RelE/ParE_toxin_dom_sf"/>
</dbReference>
<dbReference type="Gene3D" id="3.30.2310.20">
    <property type="entry name" value="RelE-like"/>
    <property type="match status" value="1"/>
</dbReference>
<name>A0A1G8J787_9BACI</name>
<gene>
    <name evidence="2" type="ORF">SAMN04488123_10158</name>
</gene>
<evidence type="ECO:0000313" key="2">
    <source>
        <dbReference type="EMBL" id="SDI26857.1"/>
    </source>
</evidence>
<keyword evidence="3" id="KW-1185">Reference proteome</keyword>
<evidence type="ECO:0000313" key="3">
    <source>
        <dbReference type="Proteomes" id="UP000198853"/>
    </source>
</evidence>
<dbReference type="Proteomes" id="UP000198853">
    <property type="component" value="Unassembled WGS sequence"/>
</dbReference>
<evidence type="ECO:0000256" key="1">
    <source>
        <dbReference type="ARBA" id="ARBA00022649"/>
    </source>
</evidence>
<proteinExistence type="predicted"/>